<feature type="domain" description="Cyclic nucleotide-binding" evidence="2">
    <location>
        <begin position="105"/>
        <end position="209"/>
    </location>
</feature>
<dbReference type="InterPro" id="IPR000595">
    <property type="entry name" value="cNMP-bd_dom"/>
</dbReference>
<organism evidence="3 4">
    <name type="scientific">Chlorella vulgaris</name>
    <name type="common">Green alga</name>
    <dbReference type="NCBI Taxonomy" id="3077"/>
    <lineage>
        <taxon>Eukaryota</taxon>
        <taxon>Viridiplantae</taxon>
        <taxon>Chlorophyta</taxon>
        <taxon>core chlorophytes</taxon>
        <taxon>Trebouxiophyceae</taxon>
        <taxon>Chlorellales</taxon>
        <taxon>Chlorellaceae</taxon>
        <taxon>Chlorella clade</taxon>
        <taxon>Chlorella</taxon>
    </lineage>
</organism>
<dbReference type="InterPro" id="IPR050503">
    <property type="entry name" value="cAMP-dep_PK_reg_su-like"/>
</dbReference>
<accession>A0A9D4TNW9</accession>
<dbReference type="PRINTS" id="PR00103">
    <property type="entry name" value="CAMPKINASE"/>
</dbReference>
<dbReference type="AlphaFoldDB" id="A0A9D4TNW9"/>
<reference evidence="3" key="2">
    <citation type="submission" date="2020-11" db="EMBL/GenBank/DDBJ databases">
        <authorList>
            <person name="Cecchin M."/>
            <person name="Marcolungo L."/>
            <person name="Rossato M."/>
            <person name="Girolomoni L."/>
            <person name="Cosentino E."/>
            <person name="Cuine S."/>
            <person name="Li-Beisson Y."/>
            <person name="Delledonne M."/>
            <person name="Ballottari M."/>
        </authorList>
    </citation>
    <scope>NUCLEOTIDE SEQUENCE</scope>
    <source>
        <strain evidence="3">211/11P</strain>
        <tissue evidence="3">Whole cell</tissue>
    </source>
</reference>
<feature type="compositionally biased region" description="Low complexity" evidence="1">
    <location>
        <begin position="34"/>
        <end position="45"/>
    </location>
</feature>
<dbReference type="SUPFAM" id="SSF51206">
    <property type="entry name" value="cAMP-binding domain-like"/>
    <property type="match status" value="2"/>
</dbReference>
<evidence type="ECO:0000256" key="1">
    <source>
        <dbReference type="SAM" id="MobiDB-lite"/>
    </source>
</evidence>
<dbReference type="CDD" id="cd00038">
    <property type="entry name" value="CAP_ED"/>
    <property type="match status" value="2"/>
</dbReference>
<keyword evidence="4" id="KW-1185">Reference proteome</keyword>
<dbReference type="GO" id="GO:0005829">
    <property type="term" value="C:cytosol"/>
    <property type="evidence" value="ECO:0007669"/>
    <property type="project" value="TreeGrafter"/>
</dbReference>
<dbReference type="GO" id="GO:0030552">
    <property type="term" value="F:cAMP binding"/>
    <property type="evidence" value="ECO:0007669"/>
    <property type="project" value="TreeGrafter"/>
</dbReference>
<dbReference type="GO" id="GO:0004862">
    <property type="term" value="F:cAMP-dependent protein kinase inhibitor activity"/>
    <property type="evidence" value="ECO:0007669"/>
    <property type="project" value="TreeGrafter"/>
</dbReference>
<feature type="region of interest" description="Disordered" evidence="1">
    <location>
        <begin position="1"/>
        <end position="58"/>
    </location>
</feature>
<dbReference type="PANTHER" id="PTHR11635:SF152">
    <property type="entry name" value="CAMP-DEPENDENT PROTEIN KINASE TYPE I REGULATORY SUBUNIT-RELATED"/>
    <property type="match status" value="1"/>
</dbReference>
<protein>
    <recommendedName>
        <fullName evidence="2">Cyclic nucleotide-binding domain-containing protein</fullName>
    </recommendedName>
</protein>
<dbReference type="InterPro" id="IPR014710">
    <property type="entry name" value="RmlC-like_jellyroll"/>
</dbReference>
<dbReference type="GO" id="GO:0005952">
    <property type="term" value="C:cAMP-dependent protein kinase complex"/>
    <property type="evidence" value="ECO:0007669"/>
    <property type="project" value="InterPro"/>
</dbReference>
<feature type="compositionally biased region" description="Pro residues" evidence="1">
    <location>
        <begin position="46"/>
        <end position="56"/>
    </location>
</feature>
<dbReference type="PROSITE" id="PS50042">
    <property type="entry name" value="CNMP_BINDING_3"/>
    <property type="match status" value="2"/>
</dbReference>
<dbReference type="Pfam" id="PF00027">
    <property type="entry name" value="cNMP_binding"/>
    <property type="match status" value="1"/>
</dbReference>
<sequence>MGNCMTTPQVVDGPGSGTDVTHSVGGSARGKSIAKGATAAAAQTPPATPPAGPPKPDALKLHQMKKRIAVAAEAISNAADIEVPVVPKTEIAEKLIAKAMEGNLLFEQLSLPAKQAIIRSMRPQSVKAGDTIIQQGDTDASKFYVMERGSADVLLFKEEWGEQRTVHSYAPGSSFGELALLYSAPRAATVKATAEGKLWVMERTVFAAIKRTDQQQVAAEKARLVEMVPLLALLAPEHKQVVADALELVEFRAGDRVFGEGEAGDRFYLMREGTGE</sequence>
<feature type="domain" description="Cyclic nucleotide-binding" evidence="2">
    <location>
        <begin position="230"/>
        <end position="276"/>
    </location>
</feature>
<dbReference type="Gene3D" id="2.60.120.10">
    <property type="entry name" value="Jelly Rolls"/>
    <property type="match status" value="2"/>
</dbReference>
<dbReference type="PROSITE" id="PS00889">
    <property type="entry name" value="CNMP_BINDING_2"/>
    <property type="match status" value="1"/>
</dbReference>
<comment type="caution">
    <text evidence="3">The sequence shown here is derived from an EMBL/GenBank/DDBJ whole genome shotgun (WGS) entry which is preliminary data.</text>
</comment>
<evidence type="ECO:0000259" key="2">
    <source>
        <dbReference type="PROSITE" id="PS50042"/>
    </source>
</evidence>
<dbReference type="GO" id="GO:0034236">
    <property type="term" value="F:protein kinase A catalytic subunit binding"/>
    <property type="evidence" value="ECO:0007669"/>
    <property type="project" value="TreeGrafter"/>
</dbReference>
<gene>
    <name evidence="3" type="ORF">D9Q98_005270</name>
</gene>
<reference evidence="3" key="1">
    <citation type="journal article" date="2019" name="Plant J.">
        <title>Chlorella vulgaris genome assembly and annotation reveals the molecular basis for metabolic acclimation to high light conditions.</title>
        <authorList>
            <person name="Cecchin M."/>
            <person name="Marcolungo L."/>
            <person name="Rossato M."/>
            <person name="Girolomoni L."/>
            <person name="Cosentino E."/>
            <person name="Cuine S."/>
            <person name="Li-Beisson Y."/>
            <person name="Delledonne M."/>
            <person name="Ballottari M."/>
        </authorList>
    </citation>
    <scope>NUCLEOTIDE SEQUENCE</scope>
    <source>
        <strain evidence="3">211/11P</strain>
    </source>
</reference>
<name>A0A9D4TNW9_CHLVU</name>
<proteinExistence type="predicted"/>
<dbReference type="InterPro" id="IPR018490">
    <property type="entry name" value="cNMP-bd_dom_sf"/>
</dbReference>
<dbReference type="PANTHER" id="PTHR11635">
    <property type="entry name" value="CAMP-DEPENDENT PROTEIN KINASE REGULATORY CHAIN"/>
    <property type="match status" value="1"/>
</dbReference>
<dbReference type="Proteomes" id="UP001055712">
    <property type="component" value="Unassembled WGS sequence"/>
</dbReference>
<dbReference type="SMART" id="SM00100">
    <property type="entry name" value="cNMP"/>
    <property type="match status" value="1"/>
</dbReference>
<dbReference type="EMBL" id="SIDB01000007">
    <property type="protein sequence ID" value="KAI3430681.1"/>
    <property type="molecule type" value="Genomic_DNA"/>
</dbReference>
<evidence type="ECO:0000313" key="4">
    <source>
        <dbReference type="Proteomes" id="UP001055712"/>
    </source>
</evidence>
<dbReference type="OrthoDB" id="63267at2759"/>
<dbReference type="InterPro" id="IPR018488">
    <property type="entry name" value="cNMP-bd_CS"/>
</dbReference>
<evidence type="ECO:0000313" key="3">
    <source>
        <dbReference type="EMBL" id="KAI3430681.1"/>
    </source>
</evidence>